<feature type="transmembrane region" description="Helical" evidence="1">
    <location>
        <begin position="60"/>
        <end position="80"/>
    </location>
</feature>
<proteinExistence type="predicted"/>
<dbReference type="EMBL" id="FNZH01000002">
    <property type="protein sequence ID" value="SEJ04542.1"/>
    <property type="molecule type" value="Genomic_DNA"/>
</dbReference>
<sequence length="156" mass="18513">MKSNKRHIIKIKEIEKKHDFIAPKGYFENFQNELFDKIDKQIELDSNYPKNNKKEKTFRFVSYYSIAASIVLLLLSIFAYNQWEKVNSTNLTDHGALLSQVTDEEIIRYLQFSNISYEVIASSMDEDQFFEKNEHNFKLEIEDSDEAEALLEYYSL</sequence>
<keyword evidence="1" id="KW-0812">Transmembrane</keyword>
<dbReference type="AlphaFoldDB" id="A0A1H6VWG2"/>
<evidence type="ECO:0000256" key="1">
    <source>
        <dbReference type="SAM" id="Phobius"/>
    </source>
</evidence>
<evidence type="ECO:0000313" key="3">
    <source>
        <dbReference type="Proteomes" id="UP000199403"/>
    </source>
</evidence>
<keyword evidence="1" id="KW-1133">Transmembrane helix</keyword>
<dbReference type="RefSeq" id="WP_092170562.1">
    <property type="nucleotide sequence ID" value="NZ_FNZH01000002.1"/>
</dbReference>
<dbReference type="Proteomes" id="UP000199403">
    <property type="component" value="Unassembled WGS sequence"/>
</dbReference>
<name>A0A1H6VWG2_9BACT</name>
<organism evidence="2 3">
    <name type="scientific">Cyclobacterium xiamenense</name>
    <dbReference type="NCBI Taxonomy" id="1297121"/>
    <lineage>
        <taxon>Bacteria</taxon>
        <taxon>Pseudomonadati</taxon>
        <taxon>Bacteroidota</taxon>
        <taxon>Cytophagia</taxon>
        <taxon>Cytophagales</taxon>
        <taxon>Cyclobacteriaceae</taxon>
        <taxon>Cyclobacterium</taxon>
    </lineage>
</organism>
<evidence type="ECO:0000313" key="2">
    <source>
        <dbReference type="EMBL" id="SEJ04542.1"/>
    </source>
</evidence>
<accession>A0A1H6VWG2</accession>
<dbReference type="STRING" id="1416801.SAMN05192553_102107"/>
<keyword evidence="3" id="KW-1185">Reference proteome</keyword>
<keyword evidence="1" id="KW-0472">Membrane</keyword>
<gene>
    <name evidence="2" type="ORF">SAMN05192553_102107</name>
</gene>
<protein>
    <submittedName>
        <fullName evidence="2">Uncharacterized protein</fullName>
    </submittedName>
</protein>
<reference evidence="3" key="1">
    <citation type="submission" date="2016-10" db="EMBL/GenBank/DDBJ databases">
        <authorList>
            <person name="Varghese N."/>
            <person name="Submissions S."/>
        </authorList>
    </citation>
    <scope>NUCLEOTIDE SEQUENCE [LARGE SCALE GENOMIC DNA]</scope>
    <source>
        <strain evidence="3">IBRC-M 10761</strain>
    </source>
</reference>